<dbReference type="InterPro" id="IPR001360">
    <property type="entry name" value="Glyco_hydro_1"/>
</dbReference>
<comment type="similarity">
    <text evidence="1 4">Belongs to the glycosyl hydrolase 1 family.</text>
</comment>
<dbReference type="SUPFAM" id="SSF51445">
    <property type="entry name" value="(Trans)glycosidases"/>
    <property type="match status" value="1"/>
</dbReference>
<dbReference type="PANTHER" id="PTHR10353">
    <property type="entry name" value="GLYCOSYL HYDROLASE"/>
    <property type="match status" value="1"/>
</dbReference>
<dbReference type="EMBL" id="JACGWJ010000017">
    <property type="protein sequence ID" value="KAL0355841.1"/>
    <property type="molecule type" value="Genomic_DNA"/>
</dbReference>
<dbReference type="InterPro" id="IPR033132">
    <property type="entry name" value="GH_1_N_CS"/>
</dbReference>
<evidence type="ECO:0000256" key="4">
    <source>
        <dbReference type="RuleBase" id="RU003690"/>
    </source>
</evidence>
<dbReference type="Pfam" id="PF00232">
    <property type="entry name" value="Glyco_hydro_1"/>
    <property type="match status" value="1"/>
</dbReference>
<dbReference type="GO" id="GO:0008422">
    <property type="term" value="F:beta-glucosidase activity"/>
    <property type="evidence" value="ECO:0007669"/>
    <property type="project" value="UniProtKB-ARBA"/>
</dbReference>
<sequence length="536" mass="61724">MESGKLCDEVPIVPYPPGVLPADNDNTKISRYDFHDDFLFGTATSAYQVEGAAAIGGKSISVWDDLTLRDPGGIDDQSNGNVSADMYHRFKEDIKMMKQMGFNSYRFSISWSRVLPGGRWSAGVNREGIDFYNDVIDTILKYEMTPHVTLFHFDLPHCLEKEYEGFLNRNIVDDFLEYVELCFWEFGDRVKIWTTINEPRSYAFNGYVIGFFPPNKVSCTFEEALRSMPTYKCSIDSMKTRKALEKAITVAHRGKICSPKYPYIVGKNLLLAHAEAVESYKTKFKESQGGTVGIALNSVWYVPYDRNSEEDIKAVRRGVDFMLGCYPKNMEDAIPPEAQLKHHEIEKIKGSIDFLGFNYYTTLVAKHDPNPKGEGYLADRKMEKDLYKTKEGLLIGEKSGAEWLHVVPWGLHVHLKFLKETYGDDLPPIHITENGFADKNTKEHTAYIASQDQLRIKYYQDHLAHLLHAMKKERVIVKGFFAWSWCDNFEWKEGYKVRFGIIYVDFNNNQTRYPKLSAMWFAKFLKAEKKLRAVEV</sequence>
<keyword evidence="3" id="KW-0326">Glycosidase</keyword>
<proteinExistence type="inferred from homology"/>
<dbReference type="PROSITE" id="PS00653">
    <property type="entry name" value="GLYCOSYL_HYDROL_F1_2"/>
    <property type="match status" value="1"/>
</dbReference>
<dbReference type="AlphaFoldDB" id="A0AAW2PMT7"/>
<evidence type="ECO:0000256" key="2">
    <source>
        <dbReference type="ARBA" id="ARBA00022801"/>
    </source>
</evidence>
<gene>
    <name evidence="5" type="ORF">Sradi_4031000</name>
</gene>
<keyword evidence="2" id="KW-0378">Hydrolase</keyword>
<name>A0AAW2PMT7_SESRA</name>
<reference evidence="5" key="1">
    <citation type="submission" date="2020-06" db="EMBL/GenBank/DDBJ databases">
        <authorList>
            <person name="Li T."/>
            <person name="Hu X."/>
            <person name="Zhang T."/>
            <person name="Song X."/>
            <person name="Zhang H."/>
            <person name="Dai N."/>
            <person name="Sheng W."/>
            <person name="Hou X."/>
            <person name="Wei L."/>
        </authorList>
    </citation>
    <scope>NUCLEOTIDE SEQUENCE</scope>
    <source>
        <strain evidence="5">G02</strain>
        <tissue evidence="5">Leaf</tissue>
    </source>
</reference>
<protein>
    <submittedName>
        <fullName evidence="5">Oleuropein beta-glucosidase</fullName>
    </submittedName>
</protein>
<dbReference type="PANTHER" id="PTHR10353:SF137">
    <property type="entry name" value="MYROSINASE 3-RELATED"/>
    <property type="match status" value="1"/>
</dbReference>
<dbReference type="PRINTS" id="PR00131">
    <property type="entry name" value="GLHYDRLASE1"/>
</dbReference>
<dbReference type="InterPro" id="IPR017853">
    <property type="entry name" value="GH"/>
</dbReference>
<reference evidence="5" key="2">
    <citation type="journal article" date="2024" name="Plant">
        <title>Genomic evolution and insights into agronomic trait innovations of Sesamum species.</title>
        <authorList>
            <person name="Miao H."/>
            <person name="Wang L."/>
            <person name="Qu L."/>
            <person name="Liu H."/>
            <person name="Sun Y."/>
            <person name="Le M."/>
            <person name="Wang Q."/>
            <person name="Wei S."/>
            <person name="Zheng Y."/>
            <person name="Lin W."/>
            <person name="Duan Y."/>
            <person name="Cao H."/>
            <person name="Xiong S."/>
            <person name="Wang X."/>
            <person name="Wei L."/>
            <person name="Li C."/>
            <person name="Ma Q."/>
            <person name="Ju M."/>
            <person name="Zhao R."/>
            <person name="Li G."/>
            <person name="Mu C."/>
            <person name="Tian Q."/>
            <person name="Mei H."/>
            <person name="Zhang T."/>
            <person name="Gao T."/>
            <person name="Zhang H."/>
        </authorList>
    </citation>
    <scope>NUCLEOTIDE SEQUENCE</scope>
    <source>
        <strain evidence="5">G02</strain>
    </source>
</reference>
<evidence type="ECO:0000313" key="5">
    <source>
        <dbReference type="EMBL" id="KAL0355841.1"/>
    </source>
</evidence>
<accession>A0AAW2PMT7</accession>
<organism evidence="5">
    <name type="scientific">Sesamum radiatum</name>
    <name type="common">Black benniseed</name>
    <dbReference type="NCBI Taxonomy" id="300843"/>
    <lineage>
        <taxon>Eukaryota</taxon>
        <taxon>Viridiplantae</taxon>
        <taxon>Streptophyta</taxon>
        <taxon>Embryophyta</taxon>
        <taxon>Tracheophyta</taxon>
        <taxon>Spermatophyta</taxon>
        <taxon>Magnoliopsida</taxon>
        <taxon>eudicotyledons</taxon>
        <taxon>Gunneridae</taxon>
        <taxon>Pentapetalae</taxon>
        <taxon>asterids</taxon>
        <taxon>lamiids</taxon>
        <taxon>Lamiales</taxon>
        <taxon>Pedaliaceae</taxon>
        <taxon>Sesamum</taxon>
    </lineage>
</organism>
<comment type="caution">
    <text evidence="5">The sequence shown here is derived from an EMBL/GenBank/DDBJ whole genome shotgun (WGS) entry which is preliminary data.</text>
</comment>
<evidence type="ECO:0000256" key="3">
    <source>
        <dbReference type="ARBA" id="ARBA00023295"/>
    </source>
</evidence>
<dbReference type="GO" id="GO:0005975">
    <property type="term" value="P:carbohydrate metabolic process"/>
    <property type="evidence" value="ECO:0007669"/>
    <property type="project" value="InterPro"/>
</dbReference>
<dbReference type="Gene3D" id="3.20.20.80">
    <property type="entry name" value="Glycosidases"/>
    <property type="match status" value="1"/>
</dbReference>
<evidence type="ECO:0000256" key="1">
    <source>
        <dbReference type="ARBA" id="ARBA00010838"/>
    </source>
</evidence>